<evidence type="ECO:0000256" key="4">
    <source>
        <dbReference type="PIRSR" id="PIRSR000102-1"/>
    </source>
</evidence>
<evidence type="ECO:0000256" key="2">
    <source>
        <dbReference type="ARBA" id="ARBA00023002"/>
    </source>
</evidence>
<dbReference type="Gene3D" id="3.40.50.720">
    <property type="entry name" value="NAD(P)-binding Rossmann-like Domain"/>
    <property type="match status" value="1"/>
</dbReference>
<dbReference type="Pfam" id="PF02866">
    <property type="entry name" value="Ldh_1_C"/>
    <property type="match status" value="1"/>
</dbReference>
<feature type="binding site" evidence="5">
    <location>
        <position position="32"/>
    </location>
    <ligand>
        <name>NAD(+)</name>
        <dbReference type="ChEBI" id="CHEBI:57540"/>
    </ligand>
</feature>
<feature type="active site" description="Proton acceptor" evidence="4">
    <location>
        <position position="178"/>
    </location>
</feature>
<comment type="function">
    <text evidence="1">Catalyzes the reversible oxidation of malate to oxaloacetate.</text>
</comment>
<name>A0A8J2UNA6_9BURK</name>
<reference evidence="9" key="2">
    <citation type="submission" date="2020-09" db="EMBL/GenBank/DDBJ databases">
        <authorList>
            <person name="Sun Q."/>
            <person name="Sedlacek I."/>
        </authorList>
    </citation>
    <scope>NUCLEOTIDE SEQUENCE</scope>
    <source>
        <strain evidence="9">CCM 7086</strain>
    </source>
</reference>
<dbReference type="PIRSF" id="PIRSF000102">
    <property type="entry name" value="Lac_mal_DH"/>
    <property type="match status" value="1"/>
</dbReference>
<sequence length="311" mass="33257">MKMAIVGVGAVGAATAMTIVLRGHVHELILIDKDAARAKAVATDMKYGVPLSPLMTVRAGDYEDLEGAGLVVITAGINEKAGGATDRSDPAGRLRLLDTNVKIFEDIVPRIVKVAPQAVILVATNPPEPLVEVARQLAGHDRVMSTSTALDSLRFRVHLAERLSVSPAYVNAHVIGEHGTFSVFLWSSARVGSLPIKNVLAKKNIEFEAFRKAVEDDVRYANITIIEGTGASQYGIGMVVGRVAEVILRDERAVFPVGSHNRDYGITLSLPSVVGAAGICDVLMPEMTEGELAGLVRSADRLREVTGKYLR</sequence>
<evidence type="ECO:0000313" key="10">
    <source>
        <dbReference type="Proteomes" id="UP000620266"/>
    </source>
</evidence>
<gene>
    <name evidence="9" type="primary">ldh</name>
    <name evidence="9" type="ORF">GCM10007205_22630</name>
</gene>
<comment type="caution">
    <text evidence="9">The sequence shown here is derived from an EMBL/GenBank/DDBJ whole genome shotgun (WGS) entry which is preliminary data.</text>
</comment>
<dbReference type="Proteomes" id="UP000620266">
    <property type="component" value="Unassembled WGS sequence"/>
</dbReference>
<dbReference type="InterPro" id="IPR036291">
    <property type="entry name" value="NAD(P)-bd_dom_sf"/>
</dbReference>
<feature type="binding site" evidence="5">
    <location>
        <position position="100"/>
    </location>
    <ligand>
        <name>NAD(+)</name>
        <dbReference type="ChEBI" id="CHEBI:57540"/>
    </ligand>
</feature>
<dbReference type="SUPFAM" id="SSF56327">
    <property type="entry name" value="LDH C-terminal domain-like"/>
    <property type="match status" value="1"/>
</dbReference>
<evidence type="ECO:0000256" key="3">
    <source>
        <dbReference type="ARBA" id="ARBA00023027"/>
    </source>
</evidence>
<feature type="binding site" evidence="5">
    <location>
        <begin position="7"/>
        <end position="12"/>
    </location>
    <ligand>
        <name>NAD(+)</name>
        <dbReference type="ChEBI" id="CHEBI:57540"/>
    </ligand>
</feature>
<dbReference type="InterPro" id="IPR022383">
    <property type="entry name" value="Lactate/malate_DH_C"/>
</dbReference>
<dbReference type="AlphaFoldDB" id="A0A8J2UNA6"/>
<dbReference type="GO" id="GO:0004459">
    <property type="term" value="F:L-lactate dehydrogenase (NAD+) activity"/>
    <property type="evidence" value="ECO:0007669"/>
    <property type="project" value="TreeGrafter"/>
</dbReference>
<evidence type="ECO:0000313" key="9">
    <source>
        <dbReference type="EMBL" id="GGC13214.1"/>
    </source>
</evidence>
<dbReference type="Pfam" id="PF00056">
    <property type="entry name" value="Ldh_1_N"/>
    <property type="match status" value="1"/>
</dbReference>
<accession>A0A8J2UNA6</accession>
<evidence type="ECO:0000256" key="6">
    <source>
        <dbReference type="RuleBase" id="RU003369"/>
    </source>
</evidence>
<dbReference type="InterPro" id="IPR001236">
    <property type="entry name" value="Lactate/malate_DH_N"/>
</dbReference>
<proteinExistence type="inferred from homology"/>
<evidence type="ECO:0000256" key="1">
    <source>
        <dbReference type="ARBA" id="ARBA00003966"/>
    </source>
</evidence>
<dbReference type="Gene3D" id="3.90.110.10">
    <property type="entry name" value="Lactate dehydrogenase/glycoside hydrolase, family 4, C-terminal"/>
    <property type="match status" value="1"/>
</dbReference>
<evidence type="ECO:0000259" key="7">
    <source>
        <dbReference type="Pfam" id="PF00056"/>
    </source>
</evidence>
<keyword evidence="2 6" id="KW-0560">Oxidoreductase</keyword>
<dbReference type="PRINTS" id="PR00086">
    <property type="entry name" value="LLDHDRGNASE"/>
</dbReference>
<dbReference type="GO" id="GO:0006089">
    <property type="term" value="P:lactate metabolic process"/>
    <property type="evidence" value="ECO:0007669"/>
    <property type="project" value="TreeGrafter"/>
</dbReference>
<feature type="domain" description="Lactate/malate dehydrogenase C-terminal" evidence="8">
    <location>
        <begin position="148"/>
        <end position="305"/>
    </location>
</feature>
<keyword evidence="3 5" id="KW-0520">NAD</keyword>
<reference evidence="9" key="1">
    <citation type="journal article" date="2014" name="Int. J. Syst. Evol. Microbiol.">
        <title>Complete genome sequence of Corynebacterium casei LMG S-19264T (=DSM 44701T), isolated from a smear-ripened cheese.</title>
        <authorList>
            <consortium name="US DOE Joint Genome Institute (JGI-PGF)"/>
            <person name="Walter F."/>
            <person name="Albersmeier A."/>
            <person name="Kalinowski J."/>
            <person name="Ruckert C."/>
        </authorList>
    </citation>
    <scope>NUCLEOTIDE SEQUENCE</scope>
    <source>
        <strain evidence="9">CCM 7086</strain>
    </source>
</reference>
<comment type="similarity">
    <text evidence="6">Belongs to the LDH/MDH superfamily.</text>
</comment>
<dbReference type="InterPro" id="IPR015955">
    <property type="entry name" value="Lactate_DH/Glyco_Ohase_4_C"/>
</dbReference>
<dbReference type="PANTHER" id="PTHR43128">
    <property type="entry name" value="L-2-HYDROXYCARBOXYLATE DEHYDROGENASE (NAD(P)(+))"/>
    <property type="match status" value="1"/>
</dbReference>
<feature type="domain" description="Lactate/malate dehydrogenase N-terminal" evidence="7">
    <location>
        <begin position="1"/>
        <end position="141"/>
    </location>
</feature>
<organism evidence="9 10">
    <name type="scientific">Oxalicibacterium flavum</name>
    <dbReference type="NCBI Taxonomy" id="179467"/>
    <lineage>
        <taxon>Bacteria</taxon>
        <taxon>Pseudomonadati</taxon>
        <taxon>Pseudomonadota</taxon>
        <taxon>Betaproteobacteria</taxon>
        <taxon>Burkholderiales</taxon>
        <taxon>Oxalobacteraceae</taxon>
        <taxon>Oxalicibacterium</taxon>
    </lineage>
</organism>
<evidence type="ECO:0000256" key="5">
    <source>
        <dbReference type="PIRSR" id="PIRSR000102-3"/>
    </source>
</evidence>
<evidence type="ECO:0000259" key="8">
    <source>
        <dbReference type="Pfam" id="PF02866"/>
    </source>
</evidence>
<dbReference type="PANTHER" id="PTHR43128:SF16">
    <property type="entry name" value="L-LACTATE DEHYDROGENASE"/>
    <property type="match status" value="1"/>
</dbReference>
<dbReference type="InterPro" id="IPR001557">
    <property type="entry name" value="L-lactate/malate_DH"/>
</dbReference>
<keyword evidence="10" id="KW-1185">Reference proteome</keyword>
<dbReference type="EMBL" id="BMCG01000004">
    <property type="protein sequence ID" value="GGC13214.1"/>
    <property type="molecule type" value="Genomic_DNA"/>
</dbReference>
<protein>
    <submittedName>
        <fullName evidence="9">L-lactate dehydrogenase</fullName>
    </submittedName>
</protein>
<dbReference type="SUPFAM" id="SSF51735">
    <property type="entry name" value="NAD(P)-binding Rossmann-fold domains"/>
    <property type="match status" value="1"/>
</dbReference>